<dbReference type="Proteomes" id="UP000249986">
    <property type="component" value="Unassembled WGS sequence"/>
</dbReference>
<evidence type="ECO:0000313" key="2">
    <source>
        <dbReference type="Proteomes" id="UP000249986"/>
    </source>
</evidence>
<proteinExistence type="predicted"/>
<dbReference type="EMBL" id="UAWG01000005">
    <property type="protein sequence ID" value="SQB59433.1"/>
    <property type="molecule type" value="Genomic_DNA"/>
</dbReference>
<sequence length="64" mass="7261">MARGNNRNNVKNPIKETVSMILESKGISYDTWLEEAHMKLIFENLELLNEGLALKKELEGNSGE</sequence>
<gene>
    <name evidence="1" type="ORF">NCTC10719_01142</name>
</gene>
<protein>
    <submittedName>
        <fullName evidence="1">Uncharacterized protein</fullName>
    </submittedName>
</protein>
<dbReference type="RefSeq" id="WP_003453417.1">
    <property type="nucleotide sequence ID" value="NC_023917.1"/>
</dbReference>
<dbReference type="GeneID" id="93000406"/>
<dbReference type="AlphaFoldDB" id="A0A2X2Y904"/>
<accession>A0A2X2Y904</accession>
<evidence type="ECO:0000313" key="1">
    <source>
        <dbReference type="EMBL" id="SQB59433.1"/>
    </source>
</evidence>
<organism evidence="1 2">
    <name type="scientific">Clostridium perfringens</name>
    <dbReference type="NCBI Taxonomy" id="1502"/>
    <lineage>
        <taxon>Bacteria</taxon>
        <taxon>Bacillati</taxon>
        <taxon>Bacillota</taxon>
        <taxon>Clostridia</taxon>
        <taxon>Eubacteriales</taxon>
        <taxon>Clostridiaceae</taxon>
        <taxon>Clostridium</taxon>
    </lineage>
</organism>
<reference evidence="1 2" key="1">
    <citation type="submission" date="2018-06" db="EMBL/GenBank/DDBJ databases">
        <authorList>
            <consortium name="Pathogen Informatics"/>
            <person name="Doyle S."/>
        </authorList>
    </citation>
    <scope>NUCLEOTIDE SEQUENCE [LARGE SCALE GENOMIC DNA]</scope>
    <source>
        <strain evidence="1 2">NCTC10719</strain>
    </source>
</reference>
<name>A0A2X2Y904_CLOPF</name>